<dbReference type="AlphaFoldDB" id="A0A6I6IKF5"/>
<evidence type="ECO:0008006" key="3">
    <source>
        <dbReference type="Google" id="ProtNLM"/>
    </source>
</evidence>
<dbReference type="EMBL" id="CP034348">
    <property type="protein sequence ID" value="QGX97490.1"/>
    <property type="molecule type" value="Genomic_DNA"/>
</dbReference>
<accession>A0A6I6IKF5</accession>
<dbReference type="Proteomes" id="UP000428330">
    <property type="component" value="Chromosome"/>
</dbReference>
<name>A0A6I6IKF5_9RHOB</name>
<evidence type="ECO:0000313" key="1">
    <source>
        <dbReference type="EMBL" id="QGX97490.1"/>
    </source>
</evidence>
<reference evidence="2" key="1">
    <citation type="submission" date="2018-12" db="EMBL/GenBank/DDBJ databases">
        <title>Complete genome sequence of Roseovarius sp. MME-070.</title>
        <authorList>
            <person name="Nam Y.-D."/>
            <person name="Kang J."/>
            <person name="Chung W.-H."/>
            <person name="Park Y.S."/>
        </authorList>
    </citation>
    <scope>NUCLEOTIDE SEQUENCE [LARGE SCALE GENOMIC DNA]</scope>
    <source>
        <strain evidence="2">MME-070</strain>
    </source>
</reference>
<organism evidence="1 2">
    <name type="scientific">Roseovarius faecimaris</name>
    <dbReference type="NCBI Taxonomy" id="2494550"/>
    <lineage>
        <taxon>Bacteria</taxon>
        <taxon>Pseudomonadati</taxon>
        <taxon>Pseudomonadota</taxon>
        <taxon>Alphaproteobacteria</taxon>
        <taxon>Rhodobacterales</taxon>
        <taxon>Roseobacteraceae</taxon>
        <taxon>Roseovarius</taxon>
    </lineage>
</organism>
<proteinExistence type="predicted"/>
<sequence>MSSLAFLHCDPKQHSQQCVGYRAACGELALGASGEIRYEQVMRLVKRLIVQASLIAVLLSISLSGLGMAHAHEAIPLDGLTMDASAHAAVDHTGHDMDAADQGQAHDGHANCAMIACCHTGGTASPSVPSMTGAITCQKTLFPDLPLTSAETEAAKKPPKHS</sequence>
<evidence type="ECO:0000313" key="2">
    <source>
        <dbReference type="Proteomes" id="UP000428330"/>
    </source>
</evidence>
<dbReference type="KEGG" id="rom:EI983_04040"/>
<dbReference type="OrthoDB" id="9924172at2"/>
<protein>
    <recommendedName>
        <fullName evidence="3">DUF2946 domain-containing protein</fullName>
    </recommendedName>
</protein>
<keyword evidence="2" id="KW-1185">Reference proteome</keyword>
<gene>
    <name evidence="1" type="ORF">EI983_04040</name>
</gene>